<name>A0AAN6WI69_9PEZI</name>
<sequence length="120" mass="13836">MPKLSGDRLYEHLHDLYKLRLGCYSERQANPVLELARLGHQPDGGLASDVFPKAEIRAWASQKEIAPRKALLGALYRPIVGPYEIQVLEIKPGIDDNSIYCCLYHYSLEFKEPHWEETRK</sequence>
<comment type="caution">
    <text evidence="1">The sequence shown here is derived from an EMBL/GenBank/DDBJ whole genome shotgun (WGS) entry which is preliminary data.</text>
</comment>
<dbReference type="AlphaFoldDB" id="A0AAN6WI69"/>
<gene>
    <name evidence="1" type="ORF">QBC36DRAFT_307204</name>
</gene>
<dbReference type="EMBL" id="MU866097">
    <property type="protein sequence ID" value="KAK4180587.1"/>
    <property type="molecule type" value="Genomic_DNA"/>
</dbReference>
<accession>A0AAN6WI69</accession>
<proteinExistence type="predicted"/>
<keyword evidence="2" id="KW-1185">Reference proteome</keyword>
<reference evidence="1" key="1">
    <citation type="journal article" date="2023" name="Mol. Phylogenet. Evol.">
        <title>Genome-scale phylogeny and comparative genomics of the fungal order Sordariales.</title>
        <authorList>
            <person name="Hensen N."/>
            <person name="Bonometti L."/>
            <person name="Westerberg I."/>
            <person name="Brannstrom I.O."/>
            <person name="Guillou S."/>
            <person name="Cros-Aarteil S."/>
            <person name="Calhoun S."/>
            <person name="Haridas S."/>
            <person name="Kuo A."/>
            <person name="Mondo S."/>
            <person name="Pangilinan J."/>
            <person name="Riley R."/>
            <person name="LaButti K."/>
            <person name="Andreopoulos B."/>
            <person name="Lipzen A."/>
            <person name="Chen C."/>
            <person name="Yan M."/>
            <person name="Daum C."/>
            <person name="Ng V."/>
            <person name="Clum A."/>
            <person name="Steindorff A."/>
            <person name="Ohm R.A."/>
            <person name="Martin F."/>
            <person name="Silar P."/>
            <person name="Natvig D.O."/>
            <person name="Lalanne C."/>
            <person name="Gautier V."/>
            <person name="Ament-Velasquez S.L."/>
            <person name="Kruys A."/>
            <person name="Hutchinson M.I."/>
            <person name="Powell A.J."/>
            <person name="Barry K."/>
            <person name="Miller A.N."/>
            <person name="Grigoriev I.V."/>
            <person name="Debuchy R."/>
            <person name="Gladieux P."/>
            <person name="Hiltunen Thoren M."/>
            <person name="Johannesson H."/>
        </authorList>
    </citation>
    <scope>NUCLEOTIDE SEQUENCE</scope>
    <source>
        <strain evidence="1">CBS 892.96</strain>
    </source>
</reference>
<organism evidence="1 2">
    <name type="scientific">Triangularia setosa</name>
    <dbReference type="NCBI Taxonomy" id="2587417"/>
    <lineage>
        <taxon>Eukaryota</taxon>
        <taxon>Fungi</taxon>
        <taxon>Dikarya</taxon>
        <taxon>Ascomycota</taxon>
        <taxon>Pezizomycotina</taxon>
        <taxon>Sordariomycetes</taxon>
        <taxon>Sordariomycetidae</taxon>
        <taxon>Sordariales</taxon>
        <taxon>Podosporaceae</taxon>
        <taxon>Triangularia</taxon>
    </lineage>
</organism>
<evidence type="ECO:0000313" key="2">
    <source>
        <dbReference type="Proteomes" id="UP001302321"/>
    </source>
</evidence>
<protein>
    <submittedName>
        <fullName evidence="1">Uncharacterized protein</fullName>
    </submittedName>
</protein>
<evidence type="ECO:0000313" key="1">
    <source>
        <dbReference type="EMBL" id="KAK4180587.1"/>
    </source>
</evidence>
<reference evidence="1" key="2">
    <citation type="submission" date="2023-05" db="EMBL/GenBank/DDBJ databases">
        <authorList>
            <consortium name="Lawrence Berkeley National Laboratory"/>
            <person name="Steindorff A."/>
            <person name="Hensen N."/>
            <person name="Bonometti L."/>
            <person name="Westerberg I."/>
            <person name="Brannstrom I.O."/>
            <person name="Guillou S."/>
            <person name="Cros-Aarteil S."/>
            <person name="Calhoun S."/>
            <person name="Haridas S."/>
            <person name="Kuo A."/>
            <person name="Mondo S."/>
            <person name="Pangilinan J."/>
            <person name="Riley R."/>
            <person name="Labutti K."/>
            <person name="Andreopoulos B."/>
            <person name="Lipzen A."/>
            <person name="Chen C."/>
            <person name="Yanf M."/>
            <person name="Daum C."/>
            <person name="Ng V."/>
            <person name="Clum A."/>
            <person name="Ohm R."/>
            <person name="Martin F."/>
            <person name="Silar P."/>
            <person name="Natvig D."/>
            <person name="Lalanne C."/>
            <person name="Gautier V."/>
            <person name="Ament-Velasquez S.L."/>
            <person name="Kruys A."/>
            <person name="Hutchinson M.I."/>
            <person name="Powell A.J."/>
            <person name="Barry K."/>
            <person name="Miller A.N."/>
            <person name="Grigoriev I.V."/>
            <person name="Debuchy R."/>
            <person name="Gladieux P."/>
            <person name="Thoren M.H."/>
            <person name="Johannesson H."/>
        </authorList>
    </citation>
    <scope>NUCLEOTIDE SEQUENCE</scope>
    <source>
        <strain evidence="1">CBS 892.96</strain>
    </source>
</reference>
<dbReference type="Proteomes" id="UP001302321">
    <property type="component" value="Unassembled WGS sequence"/>
</dbReference>